<organism evidence="1 2">
    <name type="scientific">Paractinoplanes brasiliensis</name>
    <dbReference type="NCBI Taxonomy" id="52695"/>
    <lineage>
        <taxon>Bacteria</taxon>
        <taxon>Bacillati</taxon>
        <taxon>Actinomycetota</taxon>
        <taxon>Actinomycetes</taxon>
        <taxon>Micromonosporales</taxon>
        <taxon>Micromonosporaceae</taxon>
        <taxon>Paractinoplanes</taxon>
    </lineage>
</organism>
<accession>A0A4R6JLT4</accession>
<protein>
    <submittedName>
        <fullName evidence="1">Uncharacterized protein</fullName>
    </submittedName>
</protein>
<dbReference type="Proteomes" id="UP000294901">
    <property type="component" value="Unassembled WGS sequence"/>
</dbReference>
<gene>
    <name evidence="1" type="ORF">C8E87_0369</name>
</gene>
<dbReference type="AlphaFoldDB" id="A0A4R6JLT4"/>
<comment type="caution">
    <text evidence="1">The sequence shown here is derived from an EMBL/GenBank/DDBJ whole genome shotgun (WGS) entry which is preliminary data.</text>
</comment>
<dbReference type="EMBL" id="SNWR01000001">
    <property type="protein sequence ID" value="TDO36787.1"/>
    <property type="molecule type" value="Genomic_DNA"/>
</dbReference>
<keyword evidence="2" id="KW-1185">Reference proteome</keyword>
<reference evidence="1 2" key="1">
    <citation type="submission" date="2019-03" db="EMBL/GenBank/DDBJ databases">
        <title>Sequencing the genomes of 1000 actinobacteria strains.</title>
        <authorList>
            <person name="Klenk H.-P."/>
        </authorList>
    </citation>
    <scope>NUCLEOTIDE SEQUENCE [LARGE SCALE GENOMIC DNA]</scope>
    <source>
        <strain evidence="1 2">DSM 43805</strain>
    </source>
</reference>
<proteinExistence type="predicted"/>
<evidence type="ECO:0000313" key="2">
    <source>
        <dbReference type="Proteomes" id="UP000294901"/>
    </source>
</evidence>
<evidence type="ECO:0000313" key="1">
    <source>
        <dbReference type="EMBL" id="TDO36787.1"/>
    </source>
</evidence>
<name>A0A4R6JLT4_9ACTN</name>
<sequence>MPHVIDLVNRLTSMQIHIIWMSELTVIPGPRKVRIPAAAICPDSSAVALGPSRAAFR</sequence>